<comment type="subcellular location">
    <subcellularLocation>
        <location evidence="1 7">Cell membrane</location>
        <topology evidence="1 7">Multi-pass membrane protein</topology>
    </subcellularLocation>
</comment>
<dbReference type="Pfam" id="PF00528">
    <property type="entry name" value="BPD_transp_1"/>
    <property type="match status" value="1"/>
</dbReference>
<evidence type="ECO:0000256" key="4">
    <source>
        <dbReference type="ARBA" id="ARBA00022692"/>
    </source>
</evidence>
<comment type="caution">
    <text evidence="9">The sequence shown here is derived from an EMBL/GenBank/DDBJ whole genome shotgun (WGS) entry which is preliminary data.</text>
</comment>
<dbReference type="PROSITE" id="PS50928">
    <property type="entry name" value="ABC_TM1"/>
    <property type="match status" value="1"/>
</dbReference>
<dbReference type="EMBL" id="JBHLYR010000008">
    <property type="protein sequence ID" value="MFB9990734.1"/>
    <property type="molecule type" value="Genomic_DNA"/>
</dbReference>
<dbReference type="RefSeq" id="WP_380004947.1">
    <property type="nucleotide sequence ID" value="NZ_JBHLYR010000008.1"/>
</dbReference>
<organism evidence="9 10">
    <name type="scientific">Deinococcus oregonensis</name>
    <dbReference type="NCBI Taxonomy" id="1805970"/>
    <lineage>
        <taxon>Bacteria</taxon>
        <taxon>Thermotogati</taxon>
        <taxon>Deinococcota</taxon>
        <taxon>Deinococci</taxon>
        <taxon>Deinococcales</taxon>
        <taxon>Deinococcaceae</taxon>
        <taxon>Deinococcus</taxon>
    </lineage>
</organism>
<feature type="domain" description="ABC transmembrane type-1" evidence="8">
    <location>
        <begin position="96"/>
        <end position="330"/>
    </location>
</feature>
<keyword evidence="6 7" id="KW-0472">Membrane</keyword>
<feature type="transmembrane region" description="Helical" evidence="7">
    <location>
        <begin position="203"/>
        <end position="223"/>
    </location>
</feature>
<evidence type="ECO:0000256" key="2">
    <source>
        <dbReference type="ARBA" id="ARBA00022448"/>
    </source>
</evidence>
<sequence length="340" mass="37348">MLTFIVRRLLQVPLVMLVLSILIVGLTQLLSPEQRAAPYIRSDQQSARLEQIIRERGLDQPFPVQYAKWLGKTLQGDLGYSTASSKDVIPTIQERLPNTIELTIVTALPILLIGIWLGTLSALNKDKAIDQILRVLTIVGYSLPTFVLGIVLLAVFYGYLGWLPGAGQLNVINEITKGDLTRYTGLLSLDAALNGRWDVAWDVLQHMFLPALTLTIVSVTTIIKVMRNNMLEALTSDYVRTARAKGLSSRVVNNKHARRNALLSIVTLGGFLIIGLMSGSLITETIFAYPGVGQWVVQAALRFDLSAVLGFALLSALIVVLVSTVVDILYGVVDPRVRFD</sequence>
<reference evidence="9 10" key="1">
    <citation type="submission" date="2024-09" db="EMBL/GenBank/DDBJ databases">
        <authorList>
            <person name="Sun Q."/>
            <person name="Mori K."/>
        </authorList>
    </citation>
    <scope>NUCLEOTIDE SEQUENCE [LARGE SCALE GENOMIC DNA]</scope>
    <source>
        <strain evidence="9 10">JCM 13503</strain>
    </source>
</reference>
<dbReference type="CDD" id="cd06261">
    <property type="entry name" value="TM_PBP2"/>
    <property type="match status" value="1"/>
</dbReference>
<dbReference type="Gene3D" id="1.10.3720.10">
    <property type="entry name" value="MetI-like"/>
    <property type="match status" value="1"/>
</dbReference>
<evidence type="ECO:0000259" key="8">
    <source>
        <dbReference type="PROSITE" id="PS50928"/>
    </source>
</evidence>
<keyword evidence="5 7" id="KW-1133">Transmembrane helix</keyword>
<feature type="transmembrane region" description="Helical" evidence="7">
    <location>
        <begin position="309"/>
        <end position="333"/>
    </location>
</feature>
<dbReference type="PANTHER" id="PTHR43163:SF6">
    <property type="entry name" value="DIPEPTIDE TRANSPORT SYSTEM PERMEASE PROTEIN DPPB-RELATED"/>
    <property type="match status" value="1"/>
</dbReference>
<dbReference type="InterPro" id="IPR035906">
    <property type="entry name" value="MetI-like_sf"/>
</dbReference>
<dbReference type="InterPro" id="IPR000515">
    <property type="entry name" value="MetI-like"/>
</dbReference>
<dbReference type="Pfam" id="PF19300">
    <property type="entry name" value="BPD_transp_1_N"/>
    <property type="match status" value="1"/>
</dbReference>
<evidence type="ECO:0000256" key="1">
    <source>
        <dbReference type="ARBA" id="ARBA00004651"/>
    </source>
</evidence>
<name>A0ABV6ATA9_9DEIO</name>
<gene>
    <name evidence="9" type="ORF">ACFFLM_01860</name>
</gene>
<proteinExistence type="inferred from homology"/>
<feature type="transmembrane region" description="Helical" evidence="7">
    <location>
        <begin position="12"/>
        <end position="31"/>
    </location>
</feature>
<protein>
    <submittedName>
        <fullName evidence="9">ABC transporter permease</fullName>
    </submittedName>
</protein>
<evidence type="ECO:0000313" key="10">
    <source>
        <dbReference type="Proteomes" id="UP001589733"/>
    </source>
</evidence>
<accession>A0ABV6ATA9</accession>
<comment type="similarity">
    <text evidence="7">Belongs to the binding-protein-dependent transport system permease family.</text>
</comment>
<feature type="transmembrane region" description="Helical" evidence="7">
    <location>
        <begin position="135"/>
        <end position="160"/>
    </location>
</feature>
<evidence type="ECO:0000256" key="7">
    <source>
        <dbReference type="RuleBase" id="RU363032"/>
    </source>
</evidence>
<keyword evidence="2 7" id="KW-0813">Transport</keyword>
<keyword evidence="4 7" id="KW-0812">Transmembrane</keyword>
<evidence type="ECO:0000256" key="6">
    <source>
        <dbReference type="ARBA" id="ARBA00023136"/>
    </source>
</evidence>
<dbReference type="InterPro" id="IPR045621">
    <property type="entry name" value="BPD_transp_1_N"/>
</dbReference>
<keyword evidence="3" id="KW-1003">Cell membrane</keyword>
<dbReference type="PANTHER" id="PTHR43163">
    <property type="entry name" value="DIPEPTIDE TRANSPORT SYSTEM PERMEASE PROTEIN DPPB-RELATED"/>
    <property type="match status" value="1"/>
</dbReference>
<feature type="transmembrane region" description="Helical" evidence="7">
    <location>
        <begin position="262"/>
        <end position="289"/>
    </location>
</feature>
<feature type="transmembrane region" description="Helical" evidence="7">
    <location>
        <begin position="102"/>
        <end position="123"/>
    </location>
</feature>
<evidence type="ECO:0000256" key="3">
    <source>
        <dbReference type="ARBA" id="ARBA00022475"/>
    </source>
</evidence>
<evidence type="ECO:0000256" key="5">
    <source>
        <dbReference type="ARBA" id="ARBA00022989"/>
    </source>
</evidence>
<dbReference type="SUPFAM" id="SSF161098">
    <property type="entry name" value="MetI-like"/>
    <property type="match status" value="1"/>
</dbReference>
<dbReference type="Proteomes" id="UP001589733">
    <property type="component" value="Unassembled WGS sequence"/>
</dbReference>
<keyword evidence="10" id="KW-1185">Reference proteome</keyword>
<evidence type="ECO:0000313" key="9">
    <source>
        <dbReference type="EMBL" id="MFB9990734.1"/>
    </source>
</evidence>